<accession>A0ABW7QIN3</accession>
<organism evidence="1 2">
    <name type="scientific">Streptomyces longisporoflavus</name>
    <dbReference type="NCBI Taxonomy" id="28044"/>
    <lineage>
        <taxon>Bacteria</taxon>
        <taxon>Bacillati</taxon>
        <taxon>Actinomycetota</taxon>
        <taxon>Actinomycetes</taxon>
        <taxon>Kitasatosporales</taxon>
        <taxon>Streptomycetaceae</taxon>
        <taxon>Streptomyces</taxon>
    </lineage>
</organism>
<reference evidence="1 2" key="1">
    <citation type="submission" date="2024-10" db="EMBL/GenBank/DDBJ databases">
        <title>The Natural Products Discovery Center: Release of the First 8490 Sequenced Strains for Exploring Actinobacteria Biosynthetic Diversity.</title>
        <authorList>
            <person name="Kalkreuter E."/>
            <person name="Kautsar S.A."/>
            <person name="Yang D."/>
            <person name="Bader C.D."/>
            <person name="Teijaro C.N."/>
            <person name="Fluegel L."/>
            <person name="Davis C.M."/>
            <person name="Simpson J.R."/>
            <person name="Lauterbach L."/>
            <person name="Steele A.D."/>
            <person name="Gui C."/>
            <person name="Meng S."/>
            <person name="Li G."/>
            <person name="Viehrig K."/>
            <person name="Ye F."/>
            <person name="Su P."/>
            <person name="Kiefer A.F."/>
            <person name="Nichols A."/>
            <person name="Cepeda A.J."/>
            <person name="Yan W."/>
            <person name="Fan B."/>
            <person name="Jiang Y."/>
            <person name="Adhikari A."/>
            <person name="Zheng C.-J."/>
            <person name="Schuster L."/>
            <person name="Cowan T.M."/>
            <person name="Smanski M.J."/>
            <person name="Chevrette M.G."/>
            <person name="De Carvalho L.P.S."/>
            <person name="Shen B."/>
        </authorList>
    </citation>
    <scope>NUCLEOTIDE SEQUENCE [LARGE SCALE GENOMIC DNA]</scope>
    <source>
        <strain evidence="1 2">NPDC017990</strain>
    </source>
</reference>
<evidence type="ECO:0000313" key="2">
    <source>
        <dbReference type="Proteomes" id="UP001610818"/>
    </source>
</evidence>
<keyword evidence="2" id="KW-1185">Reference proteome</keyword>
<evidence type="ECO:0000313" key="1">
    <source>
        <dbReference type="EMBL" id="MFH8544828.1"/>
    </source>
</evidence>
<sequence length="98" mass="11544">MTDEPLNMPRVTRVVYLPLDPTPGEREILQRYADCSRACFNFAFYAKDAIQRRWSAERDRLIAQGMEEKEARKSATALYRVPRQFDLQKMFLAQRGSR</sequence>
<name>A0ABW7QIN3_9ACTN</name>
<dbReference type="Proteomes" id="UP001610818">
    <property type="component" value="Unassembled WGS sequence"/>
</dbReference>
<proteinExistence type="predicted"/>
<gene>
    <name evidence="1" type="ORF">ACH4F9_07470</name>
</gene>
<dbReference type="EMBL" id="JBIRGQ010000001">
    <property type="protein sequence ID" value="MFH8544828.1"/>
    <property type="molecule type" value="Genomic_DNA"/>
</dbReference>
<dbReference type="RefSeq" id="WP_397709019.1">
    <property type="nucleotide sequence ID" value="NZ_JBIRGN010000001.1"/>
</dbReference>
<comment type="caution">
    <text evidence="1">The sequence shown here is derived from an EMBL/GenBank/DDBJ whole genome shotgun (WGS) entry which is preliminary data.</text>
</comment>
<evidence type="ECO:0008006" key="3">
    <source>
        <dbReference type="Google" id="ProtNLM"/>
    </source>
</evidence>
<protein>
    <recommendedName>
        <fullName evidence="3">Transposase</fullName>
    </recommendedName>
</protein>